<accession>A0A2A6CV46</accession>
<feature type="transmembrane region" description="Helical" evidence="3">
    <location>
        <begin position="781"/>
        <end position="800"/>
    </location>
</feature>
<dbReference type="GO" id="GO:0005886">
    <property type="term" value="C:plasma membrane"/>
    <property type="evidence" value="ECO:0000318"/>
    <property type="project" value="GO_Central"/>
</dbReference>
<dbReference type="GO" id="GO:0030659">
    <property type="term" value="C:cytoplasmic vesicle membrane"/>
    <property type="evidence" value="ECO:0000318"/>
    <property type="project" value="GO_Central"/>
</dbReference>
<accession>A0A8R1UF68</accession>
<dbReference type="AlphaFoldDB" id="A0A2A6CV46"/>
<dbReference type="OrthoDB" id="6510177at2759"/>
<keyword evidence="3" id="KW-0472">Membrane</keyword>
<dbReference type="InterPro" id="IPR000731">
    <property type="entry name" value="SSD"/>
</dbReference>
<evidence type="ECO:0000256" key="2">
    <source>
        <dbReference type="SAM" id="MobiDB-lite"/>
    </source>
</evidence>
<keyword evidence="5" id="KW-1185">Reference proteome</keyword>
<feature type="compositionally biased region" description="Pro residues" evidence="2">
    <location>
        <begin position="954"/>
        <end position="970"/>
    </location>
</feature>
<feature type="compositionally biased region" description="Low complexity" evidence="2">
    <location>
        <begin position="226"/>
        <end position="267"/>
    </location>
</feature>
<evidence type="ECO:0000256" key="3">
    <source>
        <dbReference type="SAM" id="Phobius"/>
    </source>
</evidence>
<dbReference type="InterPro" id="IPR053958">
    <property type="entry name" value="HMGCR/SNAP/NPC1-like_SSD"/>
</dbReference>
<feature type="transmembrane region" description="Helical" evidence="3">
    <location>
        <begin position="459"/>
        <end position="480"/>
    </location>
</feature>
<dbReference type="Proteomes" id="UP000005239">
    <property type="component" value="Unassembled WGS sequence"/>
</dbReference>
<reference evidence="5" key="1">
    <citation type="journal article" date="2008" name="Nat. Genet.">
        <title>The Pristionchus pacificus genome provides a unique perspective on nematode lifestyle and parasitism.</title>
        <authorList>
            <person name="Dieterich C."/>
            <person name="Clifton S.W."/>
            <person name="Schuster L.N."/>
            <person name="Chinwalla A."/>
            <person name="Delehaunty K."/>
            <person name="Dinkelacker I."/>
            <person name="Fulton L."/>
            <person name="Fulton R."/>
            <person name="Godfrey J."/>
            <person name="Minx P."/>
            <person name="Mitreva M."/>
            <person name="Roeseler W."/>
            <person name="Tian H."/>
            <person name="Witte H."/>
            <person name="Yang S.P."/>
            <person name="Wilson R.K."/>
            <person name="Sommer R.J."/>
        </authorList>
    </citation>
    <scope>NUCLEOTIDE SEQUENCE [LARGE SCALE GENOMIC DNA]</scope>
    <source>
        <strain evidence="5">PS312</strain>
    </source>
</reference>
<feature type="transmembrane region" description="Helical" evidence="3">
    <location>
        <begin position="903"/>
        <end position="925"/>
    </location>
</feature>
<evidence type="ECO:0000313" key="4">
    <source>
        <dbReference type="EnsemblMetazoa" id="PPA25083.1"/>
    </source>
</evidence>
<gene>
    <name evidence="4" type="primary">WBGene00114637</name>
</gene>
<reference evidence="4" key="2">
    <citation type="submission" date="2022-06" db="UniProtKB">
        <authorList>
            <consortium name="EnsemblMetazoa"/>
        </authorList>
    </citation>
    <scope>IDENTIFICATION</scope>
    <source>
        <strain evidence="4">PS312</strain>
    </source>
</reference>
<dbReference type="PANTHER" id="PTHR10796">
    <property type="entry name" value="PATCHED-RELATED"/>
    <property type="match status" value="1"/>
</dbReference>
<feature type="transmembrane region" description="Helical" evidence="3">
    <location>
        <begin position="402"/>
        <end position="420"/>
    </location>
</feature>
<feature type="region of interest" description="Disordered" evidence="2">
    <location>
        <begin position="226"/>
        <end position="281"/>
    </location>
</feature>
<dbReference type="PANTHER" id="PTHR10796:SF96">
    <property type="entry name" value="PATCHED-RELATED PROTEIN 9"/>
    <property type="match status" value="1"/>
</dbReference>
<feature type="region of interest" description="Disordered" evidence="2">
    <location>
        <begin position="947"/>
        <end position="974"/>
    </location>
</feature>
<name>A0A2A6CV46_PRIPA</name>
<comment type="similarity">
    <text evidence="1">Belongs to the patched family.</text>
</comment>
<feature type="transmembrane region" description="Helical" evidence="3">
    <location>
        <begin position="506"/>
        <end position="526"/>
    </location>
</feature>
<evidence type="ECO:0000313" key="5">
    <source>
        <dbReference type="Proteomes" id="UP000005239"/>
    </source>
</evidence>
<keyword evidence="3" id="KW-1133">Transmembrane helix</keyword>
<feature type="transmembrane region" description="Helical" evidence="3">
    <location>
        <begin position="807"/>
        <end position="827"/>
    </location>
</feature>
<keyword evidence="3" id="KW-0812">Transmembrane</keyword>
<feature type="transmembrane region" description="Helical" evidence="3">
    <location>
        <begin position="876"/>
        <end position="897"/>
    </location>
</feature>
<dbReference type="GO" id="GO:0018996">
    <property type="term" value="P:molting cycle, collagen and cuticulin-based cuticle"/>
    <property type="evidence" value="ECO:0000318"/>
    <property type="project" value="GO_Central"/>
</dbReference>
<feature type="transmembrane region" description="Helical" evidence="3">
    <location>
        <begin position="833"/>
        <end position="855"/>
    </location>
</feature>
<feature type="transmembrane region" description="Helical" evidence="3">
    <location>
        <begin position="586"/>
        <end position="610"/>
    </location>
</feature>
<organism evidence="4 5">
    <name type="scientific">Pristionchus pacificus</name>
    <name type="common">Parasitic nematode worm</name>
    <dbReference type="NCBI Taxonomy" id="54126"/>
    <lineage>
        <taxon>Eukaryota</taxon>
        <taxon>Metazoa</taxon>
        <taxon>Ecdysozoa</taxon>
        <taxon>Nematoda</taxon>
        <taxon>Chromadorea</taxon>
        <taxon>Rhabditida</taxon>
        <taxon>Rhabditina</taxon>
        <taxon>Diplogasteromorpha</taxon>
        <taxon>Diplogasteroidea</taxon>
        <taxon>Neodiplogasteridae</taxon>
        <taxon>Pristionchus</taxon>
    </lineage>
</organism>
<dbReference type="InterPro" id="IPR051697">
    <property type="entry name" value="Patched_domain-protein"/>
</dbReference>
<proteinExistence type="inferred from homology"/>
<sequence>MLNFQAVVSQFFEWQTSLVVRWPLPFVVIPPLITVVITTMTFSDLHLNVTNDTLRVFLPDDIRALRELEDLLALFPPRDAMRDSYSIFGTSFAYWVYESKGGNAVDPAALIDLARLHSTIKFEWSILCSVSLRGGRSCVYGLRVGRSARGARAVGGIGSRKSIGSLLSRLSRLSVLTGLSVSSILSGLSILSGSSVLSGLSSGSLRSVLHSGLSIGSRGSRLSVATGVSSGSRETGLTGLSSGSGESGLSVGSGRSGRASDATAGSVEGDGEGDSSLTSPDNSTTFDDVCLSSSLTRGCSLHPFAFALEDPDPVLSAQFMLRYPLFVFANLTVDNAVVFGGVTTRGPSTRDSKGNHAIDRANWISAFLDTMPKLKKHFPNATLYWTSSQSLAKEMERNGHLLIPWMPWMSLVLVVFCMLICSSRDAVRSQPWVGFCAMLNASMATVASTSTLLYLQYPFLPLVFIMPFLVVSIGTDNMFLMLKSWRMGHALEVEDRPSPRPRPRSFSRVFCTYCAMAILFMFLYQITFFNALMVFCCRREIASRHWLLCHKVSTKVEKEKKKEPSKASFDWPARLSSLIQFWPTRLLIFLVYLVYIVITVNLCLTLPLGLDLKLLAPDNSYVSDELMVQERLYNDFGTFCFGVVKTRNVNFGEPLERRRLTQLYDKLATGSDLVSSGEFWLRDFEADHEGKLYSHEVFIAHLFRFLADPLHEKYKNDIRFSLSGHIEAVKLILRVRQVSPANDEPRAEFLRSAMEMSRLDGFIYDTSFLLVDQQMTTVENVVSNVVSAVVTMLVICVLMVPRLVSSLCVALAILSINIGVVGALSAVHTRLDIISMITIVMSVGFSVDYVVHTTFHYVTQRTDRLERCLRVMVEPILQSALSTAVGVALLGLVPSYIVRTFVFTVLFVVVIGVVHGLVFLPALLITVSHHPARLGVYNPTEAEYATPPREDILPAPPVAPPRRTTPPIPAPSKEQAAPVYRPVVKPRTILSGTISLLVSCNKSPQYGPQSLHFKCTLT</sequence>
<dbReference type="PROSITE" id="PS50156">
    <property type="entry name" value="SSD"/>
    <property type="match status" value="1"/>
</dbReference>
<evidence type="ECO:0000256" key="1">
    <source>
        <dbReference type="ARBA" id="ARBA00005585"/>
    </source>
</evidence>
<dbReference type="SUPFAM" id="SSF82866">
    <property type="entry name" value="Multidrug efflux transporter AcrB transmembrane domain"/>
    <property type="match status" value="2"/>
</dbReference>
<protein>
    <submittedName>
        <fullName evidence="4">Ptr-9</fullName>
    </submittedName>
</protein>
<dbReference type="EnsemblMetazoa" id="PPA25083.1">
    <property type="protein sequence ID" value="PPA25083.1"/>
    <property type="gene ID" value="WBGene00114637"/>
</dbReference>
<dbReference type="Gene3D" id="1.20.1640.10">
    <property type="entry name" value="Multidrug efflux transporter AcrB transmembrane domain"/>
    <property type="match status" value="1"/>
</dbReference>
<dbReference type="Pfam" id="PF12349">
    <property type="entry name" value="Sterol-sensing"/>
    <property type="match status" value="2"/>
</dbReference>
<dbReference type="GO" id="GO:0006897">
    <property type="term" value="P:endocytosis"/>
    <property type="evidence" value="ECO:0000318"/>
    <property type="project" value="GO_Central"/>
</dbReference>